<dbReference type="InterPro" id="IPR024789">
    <property type="entry name" value="APC4"/>
</dbReference>
<proteinExistence type="predicted"/>
<keyword evidence="5" id="KW-0131">Cell cycle</keyword>
<dbReference type="GO" id="GO:0031145">
    <property type="term" value="P:anaphase-promoting complex-dependent catabolic process"/>
    <property type="evidence" value="ECO:0007669"/>
    <property type="project" value="InterPro"/>
</dbReference>
<dbReference type="GO" id="GO:0051301">
    <property type="term" value="P:cell division"/>
    <property type="evidence" value="ECO:0007669"/>
    <property type="project" value="UniProtKB-KW"/>
</dbReference>
<evidence type="ECO:0000259" key="8">
    <source>
        <dbReference type="Pfam" id="PF12896"/>
    </source>
</evidence>
<dbReference type="Pfam" id="PF12894">
    <property type="entry name" value="ANAPC4_WD40"/>
    <property type="match status" value="1"/>
</dbReference>
<sequence length="960" mass="107775">MSESTAFRQMDEKHVSVDVHLMLWSPKFDLVALSNVQGEVVLHRLSWQKVWSVAPPGDDVKVTCLAWRPDGKVLAVSYTCGKINLYDIENTEVLHTIELQGEITSLTWINQAIPEGNTWSPEPYLEDDFSQFLPKLLPLSKSYSPLNTKGTASEENVEDSKKLKDQKELNLLIASCGKQDIHMFAYGVYPIVVMAVDQINGVTIDKIHTAAVSQDLRSLVIIADVSHESDDKSMFKILTYNTSLVASRDKELRMLALKCGQVASLIAVKNFVPDSRASTPVSDKSCASRPDDVVNTMNKKVEVYTNIVNQFGRNLNTLGDRFNRFETQLQITNEKVEKLENLSESLLSSISKIEDQVANLCMSVLDKIPKVTNDCSCENTISNVTNKVCGSSESNQLSNREPVYIETIGYTKPSKYDGTTNWLEYKLHFEAVAKLNNWSEDIKVLKLITCMSGAALSTLADIEIDNIPTYCNLVKLLTKRFAPENLTDVYMSQIDACVRKPGQPLQELADNIKRLVRMAYPSASLDTRDYLTYRAFRKALNDHDLELAIVQSNVETIDGALYCALKCETLGLKRKSLDSNQIPTVNSTTNVRILGRHTNGDGLQIVKICTRKSNRLYLHLQATGSGTVSNDFLELLLFGIPSLELKSFLLHELTDKVSIYGYECKLMCGICQKGSNLNETEQNVSQSLLYHLSELRGMSQWYDRFGVLGMSTKHIQEAVTAVGSFVLKTSELQHFFCWLYVAILQLSDEKVPAELSKMTQHDINFVAQFLTDNFDHFSVDEEDSISELTEKRSGFKLEKVGQYLKKEDLHYPPHISANPWIQVMRSSLHIRDSDIVYPVKSSSSLVQLQESVEEIIKSALTQPSIVIGQSLSCISSIDLFTKDKSEENFKMKSCQFTCNEKKVVYTVFTSSPSPCDKFYILRQPTCSKGASLQTEGVAVRIGQLTHDTNHNDSSDQTFQP</sequence>
<protein>
    <recommendedName>
        <fullName evidence="1">Anaphase-promoting complex subunit 4</fullName>
    </recommendedName>
</protein>
<dbReference type="GO" id="GO:0070979">
    <property type="term" value="P:protein K11-linked ubiquitination"/>
    <property type="evidence" value="ECO:0007669"/>
    <property type="project" value="TreeGrafter"/>
</dbReference>
<dbReference type="Proteomes" id="UP000683360">
    <property type="component" value="Unassembled WGS sequence"/>
</dbReference>
<name>A0A8S3U152_MYTED</name>
<evidence type="ECO:0000256" key="6">
    <source>
        <dbReference type="SAM" id="Coils"/>
    </source>
</evidence>
<evidence type="ECO:0000256" key="3">
    <source>
        <dbReference type="ARBA" id="ARBA00022776"/>
    </source>
</evidence>
<dbReference type="Gene3D" id="2.130.10.10">
    <property type="entry name" value="YVTN repeat-like/Quinoprotein amine dehydrogenase"/>
    <property type="match status" value="1"/>
</dbReference>
<dbReference type="EMBL" id="CAJPWZ010002543">
    <property type="protein sequence ID" value="CAG2239991.1"/>
    <property type="molecule type" value="Genomic_DNA"/>
</dbReference>
<dbReference type="InterPro" id="IPR036322">
    <property type="entry name" value="WD40_repeat_dom_sf"/>
</dbReference>
<evidence type="ECO:0000256" key="2">
    <source>
        <dbReference type="ARBA" id="ARBA00022618"/>
    </source>
</evidence>
<dbReference type="SUPFAM" id="SSF50978">
    <property type="entry name" value="WD40 repeat-like"/>
    <property type="match status" value="1"/>
</dbReference>
<evidence type="ECO:0000259" key="7">
    <source>
        <dbReference type="Pfam" id="PF12894"/>
    </source>
</evidence>
<reference evidence="9" key="1">
    <citation type="submission" date="2021-03" db="EMBL/GenBank/DDBJ databases">
        <authorList>
            <person name="Bekaert M."/>
        </authorList>
    </citation>
    <scope>NUCLEOTIDE SEQUENCE</scope>
</reference>
<keyword evidence="4" id="KW-0833">Ubl conjugation pathway</keyword>
<organism evidence="9 10">
    <name type="scientific">Mytilus edulis</name>
    <name type="common">Blue mussel</name>
    <dbReference type="NCBI Taxonomy" id="6550"/>
    <lineage>
        <taxon>Eukaryota</taxon>
        <taxon>Metazoa</taxon>
        <taxon>Spiralia</taxon>
        <taxon>Lophotrochozoa</taxon>
        <taxon>Mollusca</taxon>
        <taxon>Bivalvia</taxon>
        <taxon>Autobranchia</taxon>
        <taxon>Pteriomorphia</taxon>
        <taxon>Mytilida</taxon>
        <taxon>Mytiloidea</taxon>
        <taxon>Mytilidae</taxon>
        <taxon>Mytilinae</taxon>
        <taxon>Mytilus</taxon>
    </lineage>
</organism>
<evidence type="ECO:0000313" key="9">
    <source>
        <dbReference type="EMBL" id="CAG2239991.1"/>
    </source>
</evidence>
<keyword evidence="6" id="KW-0175">Coiled coil</keyword>
<dbReference type="GO" id="GO:0005680">
    <property type="term" value="C:anaphase-promoting complex"/>
    <property type="evidence" value="ECO:0007669"/>
    <property type="project" value="InterPro"/>
</dbReference>
<feature type="domain" description="Anaphase-promoting complex subunit 4-like WD40" evidence="7">
    <location>
        <begin position="22"/>
        <end position="110"/>
    </location>
</feature>
<evidence type="ECO:0000256" key="4">
    <source>
        <dbReference type="ARBA" id="ARBA00022786"/>
    </source>
</evidence>
<keyword evidence="10" id="KW-1185">Reference proteome</keyword>
<dbReference type="InterPro" id="IPR024790">
    <property type="entry name" value="APC4_long_dom"/>
</dbReference>
<keyword evidence="3" id="KW-0498">Mitosis</keyword>
<dbReference type="Pfam" id="PF12896">
    <property type="entry name" value="ANAPC4"/>
    <property type="match status" value="1"/>
</dbReference>
<evidence type="ECO:0000256" key="5">
    <source>
        <dbReference type="ARBA" id="ARBA00023306"/>
    </source>
</evidence>
<dbReference type="InterPro" id="IPR024977">
    <property type="entry name" value="Apc4-like_WD40_dom"/>
</dbReference>
<dbReference type="GO" id="GO:0034399">
    <property type="term" value="C:nuclear periphery"/>
    <property type="evidence" value="ECO:0007669"/>
    <property type="project" value="TreeGrafter"/>
</dbReference>
<dbReference type="PANTHER" id="PTHR13260">
    <property type="entry name" value="ANAPHASE PROMOTING COMPLEX SUBUNIT 4 APC4"/>
    <property type="match status" value="1"/>
</dbReference>
<dbReference type="AlphaFoldDB" id="A0A8S3U152"/>
<accession>A0A8S3U152</accession>
<keyword evidence="2" id="KW-0132">Cell division</keyword>
<evidence type="ECO:0000256" key="1">
    <source>
        <dbReference type="ARBA" id="ARBA00016067"/>
    </source>
</evidence>
<dbReference type="OrthoDB" id="2110451at2759"/>
<feature type="domain" description="Anaphase-promoting complex subunit 4 long" evidence="8">
    <location>
        <begin position="608"/>
        <end position="749"/>
    </location>
</feature>
<evidence type="ECO:0000313" key="10">
    <source>
        <dbReference type="Proteomes" id="UP000683360"/>
    </source>
</evidence>
<feature type="coiled-coil region" evidence="6">
    <location>
        <begin position="322"/>
        <end position="356"/>
    </location>
</feature>
<comment type="caution">
    <text evidence="9">The sequence shown here is derived from an EMBL/GenBank/DDBJ whole genome shotgun (WGS) entry which is preliminary data.</text>
</comment>
<dbReference type="InterPro" id="IPR015943">
    <property type="entry name" value="WD40/YVTN_repeat-like_dom_sf"/>
</dbReference>
<gene>
    <name evidence="9" type="ORF">MEDL_52302</name>
</gene>
<dbReference type="PANTHER" id="PTHR13260:SF0">
    <property type="entry name" value="ANAPHASE-PROMOTING COMPLEX SUBUNIT 4"/>
    <property type="match status" value="1"/>
</dbReference>